<keyword evidence="1" id="KW-1133">Transmembrane helix</keyword>
<evidence type="ECO:0000313" key="2">
    <source>
        <dbReference type="EMBL" id="AHA28103.1"/>
    </source>
</evidence>
<dbReference type="PATRIC" id="fig|1261131.3.peg.723"/>
<evidence type="ECO:0000256" key="1">
    <source>
        <dbReference type="SAM" id="Phobius"/>
    </source>
</evidence>
<protein>
    <submittedName>
        <fullName evidence="2">Uncharacterized protein</fullName>
    </submittedName>
</protein>
<dbReference type="Proteomes" id="UP000017862">
    <property type="component" value="Chromosome"/>
</dbReference>
<keyword evidence="1" id="KW-0812">Transmembrane</keyword>
<proteinExistence type="predicted"/>
<dbReference type="EMBL" id="CP006604">
    <property type="protein sequence ID" value="AHA28103.1"/>
    <property type="molecule type" value="Genomic_DNA"/>
</dbReference>
<feature type="transmembrane region" description="Helical" evidence="1">
    <location>
        <begin position="6"/>
        <end position="39"/>
    </location>
</feature>
<dbReference type="AlphaFoldDB" id="U6B5M1"/>
<evidence type="ECO:0000313" key="3">
    <source>
        <dbReference type="Proteomes" id="UP000017862"/>
    </source>
</evidence>
<dbReference type="KEGG" id="lar:lam_760"/>
<keyword evidence="1" id="KW-0472">Membrane</keyword>
<sequence length="83" mass="9346">MLLYNIFRILILLLLWIIIYGMKLPIGILELLVILLSAFLKDLININPIGVDAGSYAYKKLTGKDKPFSSSQVIAGIDNVYNY</sequence>
<dbReference type="HOGENOM" id="CLU_2536337_0_0_5"/>
<reference evidence="2 3" key="1">
    <citation type="journal article" date="2014" name="Mol. Plant Microbe Interact.">
        <title>The complete genome sequence of Candidatus Liberibacter americanus, associated with citrus Huanglongbing.</title>
        <authorList>
            <person name="Wulff N.A."/>
            <person name="Zhang S."/>
            <person name="Setubal J.C."/>
            <person name="Almeida N.F."/>
            <person name="Martins E.C."/>
            <person name="Harakava R."/>
            <person name="Kumar D."/>
            <person name="Rangel L.T."/>
            <person name="Foissac X."/>
            <person name="Bove J."/>
            <person name="Gabriel D.W."/>
        </authorList>
    </citation>
    <scope>NUCLEOTIDE SEQUENCE [LARGE SCALE GENOMIC DNA]</scope>
    <source>
        <strain evidence="2 3">Sao Paulo</strain>
    </source>
</reference>
<organism evidence="2 3">
    <name type="scientific">Candidatus Liberibacter americanus str. Sao Paulo</name>
    <dbReference type="NCBI Taxonomy" id="1261131"/>
    <lineage>
        <taxon>Bacteria</taxon>
        <taxon>Pseudomonadati</taxon>
        <taxon>Pseudomonadota</taxon>
        <taxon>Alphaproteobacteria</taxon>
        <taxon>Hyphomicrobiales</taxon>
        <taxon>Rhizobiaceae</taxon>
        <taxon>Liberibacter</taxon>
    </lineage>
</organism>
<keyword evidence="3" id="KW-1185">Reference proteome</keyword>
<accession>U6B5M1</accession>
<gene>
    <name evidence="2" type="ORF">lam_760</name>
</gene>
<name>U6B5M1_9HYPH</name>